<sequence>VQASTYEAFNDLMVLEQFLQTRSPNVREWILERKPKNARGAAELADDYVDIHAPTSR</sequence>
<reference evidence="2" key="1">
    <citation type="submission" date="2022-03" db="EMBL/GenBank/DDBJ databases">
        <authorList>
            <person name="Alioto T."/>
            <person name="Alioto T."/>
            <person name="Gomez Garrido J."/>
        </authorList>
    </citation>
    <scope>NUCLEOTIDE SEQUENCE</scope>
</reference>
<dbReference type="InterPro" id="IPR003309">
    <property type="entry name" value="SCAN_dom"/>
</dbReference>
<organism evidence="2 3">
    <name type="scientific">Pelobates cultripes</name>
    <name type="common">Western spadefoot toad</name>
    <dbReference type="NCBI Taxonomy" id="61616"/>
    <lineage>
        <taxon>Eukaryota</taxon>
        <taxon>Metazoa</taxon>
        <taxon>Chordata</taxon>
        <taxon>Craniata</taxon>
        <taxon>Vertebrata</taxon>
        <taxon>Euteleostomi</taxon>
        <taxon>Amphibia</taxon>
        <taxon>Batrachia</taxon>
        <taxon>Anura</taxon>
        <taxon>Pelobatoidea</taxon>
        <taxon>Pelobatidae</taxon>
        <taxon>Pelobates</taxon>
    </lineage>
</organism>
<dbReference type="EMBL" id="CAKOES020000793">
    <property type="protein sequence ID" value="CAH2330593.1"/>
    <property type="molecule type" value="Genomic_DNA"/>
</dbReference>
<evidence type="ECO:0000313" key="2">
    <source>
        <dbReference type="EMBL" id="CAH2330593.1"/>
    </source>
</evidence>
<dbReference type="Gene3D" id="1.10.4020.10">
    <property type="entry name" value="DNA breaking-rejoining enzymes"/>
    <property type="match status" value="1"/>
</dbReference>
<protein>
    <submittedName>
        <fullName evidence="2">PREDICTED: uncharacterized protein LOC105945996</fullName>
    </submittedName>
</protein>
<dbReference type="SUPFAM" id="SSF47353">
    <property type="entry name" value="Retrovirus capsid dimerization domain-like"/>
    <property type="match status" value="1"/>
</dbReference>
<gene>
    <name evidence="2" type="ORF">PECUL_23A048632</name>
</gene>
<dbReference type="PANTHER" id="PTHR46888">
    <property type="entry name" value="ZINC KNUCKLE DOMAINCONTAINING PROTEIN-RELATED"/>
    <property type="match status" value="1"/>
</dbReference>
<name>A0AAD1WX67_PELCU</name>
<feature type="non-terminal residue" evidence="2">
    <location>
        <position position="57"/>
    </location>
</feature>
<dbReference type="Pfam" id="PF02023">
    <property type="entry name" value="SCAN"/>
    <property type="match status" value="1"/>
</dbReference>
<dbReference type="Proteomes" id="UP001295444">
    <property type="component" value="Unassembled WGS sequence"/>
</dbReference>
<accession>A0AAD1WX67</accession>
<dbReference type="InterPro" id="IPR038269">
    <property type="entry name" value="SCAN_sf"/>
</dbReference>
<evidence type="ECO:0000313" key="3">
    <source>
        <dbReference type="Proteomes" id="UP001295444"/>
    </source>
</evidence>
<dbReference type="AlphaFoldDB" id="A0AAD1WX67"/>
<keyword evidence="3" id="KW-1185">Reference proteome</keyword>
<comment type="caution">
    <text evidence="2">The sequence shown here is derived from an EMBL/GenBank/DDBJ whole genome shotgun (WGS) entry which is preliminary data.</text>
</comment>
<dbReference type="PANTHER" id="PTHR46888:SF11">
    <property type="entry name" value="SCAN BOX DOMAIN-CONTAINING PROTEIN"/>
    <property type="match status" value="1"/>
</dbReference>
<dbReference type="PROSITE" id="PS50804">
    <property type="entry name" value="SCAN_BOX"/>
    <property type="match status" value="1"/>
</dbReference>
<feature type="domain" description="SCAN box" evidence="1">
    <location>
        <begin position="2"/>
        <end position="47"/>
    </location>
</feature>
<proteinExistence type="predicted"/>
<evidence type="ECO:0000259" key="1">
    <source>
        <dbReference type="PROSITE" id="PS50804"/>
    </source>
</evidence>
<feature type="non-terminal residue" evidence="2">
    <location>
        <position position="1"/>
    </location>
</feature>